<evidence type="ECO:0008006" key="3">
    <source>
        <dbReference type="Google" id="ProtNLM"/>
    </source>
</evidence>
<protein>
    <recommendedName>
        <fullName evidence="3">Methyltransferase type 11 domain-containing protein</fullName>
    </recommendedName>
</protein>
<name>A0A1L9VBW7_ASPGL</name>
<evidence type="ECO:0000313" key="2">
    <source>
        <dbReference type="Proteomes" id="UP000184300"/>
    </source>
</evidence>
<dbReference type="EMBL" id="KV878906">
    <property type="protein sequence ID" value="OJJ81389.1"/>
    <property type="molecule type" value="Genomic_DNA"/>
</dbReference>
<dbReference type="InterPro" id="IPR029063">
    <property type="entry name" value="SAM-dependent_MTases_sf"/>
</dbReference>
<evidence type="ECO:0000313" key="1">
    <source>
        <dbReference type="EMBL" id="OJJ81389.1"/>
    </source>
</evidence>
<keyword evidence="2" id="KW-1185">Reference proteome</keyword>
<organism evidence="1 2">
    <name type="scientific">Aspergillus glaucus CBS 516.65</name>
    <dbReference type="NCBI Taxonomy" id="1160497"/>
    <lineage>
        <taxon>Eukaryota</taxon>
        <taxon>Fungi</taxon>
        <taxon>Dikarya</taxon>
        <taxon>Ascomycota</taxon>
        <taxon>Pezizomycotina</taxon>
        <taxon>Eurotiomycetes</taxon>
        <taxon>Eurotiomycetidae</taxon>
        <taxon>Eurotiales</taxon>
        <taxon>Aspergillaceae</taxon>
        <taxon>Aspergillus</taxon>
        <taxon>Aspergillus subgen. Aspergillus</taxon>
    </lineage>
</organism>
<sequence length="178" mass="19868">MHVDVGHGCLRGSHVIRERRKTLRGTHHRALNLLWEPEHSRSIPDTTKGRFEALKPGGLLVNESGALGNVAEVHSAIISGLVTQGIPVEQAREASPWWFPSQQAMKDFTTLRENEKGGVEGWIRLLGKPFLKLLQTTEARDAAVKHAVDVLEAVGRQQHDGSYTVNYIRLRFVAQKPE</sequence>
<dbReference type="OrthoDB" id="66144at2759"/>
<accession>A0A1L9VBW7</accession>
<dbReference type="STRING" id="1160497.A0A1L9VBW7"/>
<dbReference type="RefSeq" id="XP_022398087.1">
    <property type="nucleotide sequence ID" value="XM_022544914.1"/>
</dbReference>
<gene>
    <name evidence="1" type="ORF">ASPGLDRAFT_38159</name>
</gene>
<dbReference type="Gene3D" id="3.40.50.150">
    <property type="entry name" value="Vaccinia Virus protein VP39"/>
    <property type="match status" value="1"/>
</dbReference>
<dbReference type="AlphaFoldDB" id="A0A1L9VBW7"/>
<dbReference type="VEuPathDB" id="FungiDB:ASPGLDRAFT_38159"/>
<proteinExistence type="predicted"/>
<dbReference type="GeneID" id="34461175"/>
<dbReference type="Proteomes" id="UP000184300">
    <property type="component" value="Unassembled WGS sequence"/>
</dbReference>
<reference evidence="2" key="1">
    <citation type="journal article" date="2017" name="Genome Biol.">
        <title>Comparative genomics reveals high biological diversity and specific adaptations in the industrially and medically important fungal genus Aspergillus.</title>
        <authorList>
            <person name="de Vries R.P."/>
            <person name="Riley R."/>
            <person name="Wiebenga A."/>
            <person name="Aguilar-Osorio G."/>
            <person name="Amillis S."/>
            <person name="Uchima C.A."/>
            <person name="Anderluh G."/>
            <person name="Asadollahi M."/>
            <person name="Askin M."/>
            <person name="Barry K."/>
            <person name="Battaglia E."/>
            <person name="Bayram O."/>
            <person name="Benocci T."/>
            <person name="Braus-Stromeyer S.A."/>
            <person name="Caldana C."/>
            <person name="Canovas D."/>
            <person name="Cerqueira G.C."/>
            <person name="Chen F."/>
            <person name="Chen W."/>
            <person name="Choi C."/>
            <person name="Clum A."/>
            <person name="Dos Santos R.A."/>
            <person name="Damasio A.R."/>
            <person name="Diallinas G."/>
            <person name="Emri T."/>
            <person name="Fekete E."/>
            <person name="Flipphi M."/>
            <person name="Freyberg S."/>
            <person name="Gallo A."/>
            <person name="Gournas C."/>
            <person name="Habgood R."/>
            <person name="Hainaut M."/>
            <person name="Harispe M.L."/>
            <person name="Henrissat B."/>
            <person name="Hilden K.S."/>
            <person name="Hope R."/>
            <person name="Hossain A."/>
            <person name="Karabika E."/>
            <person name="Karaffa L."/>
            <person name="Karanyi Z."/>
            <person name="Krasevec N."/>
            <person name="Kuo A."/>
            <person name="Kusch H."/>
            <person name="LaButti K."/>
            <person name="Lagendijk E.L."/>
            <person name="Lapidus A."/>
            <person name="Levasseur A."/>
            <person name="Lindquist E."/>
            <person name="Lipzen A."/>
            <person name="Logrieco A.F."/>
            <person name="MacCabe A."/>
            <person name="Maekelae M.R."/>
            <person name="Malavazi I."/>
            <person name="Melin P."/>
            <person name="Meyer V."/>
            <person name="Mielnichuk N."/>
            <person name="Miskei M."/>
            <person name="Molnar A.P."/>
            <person name="Mule G."/>
            <person name="Ngan C.Y."/>
            <person name="Orejas M."/>
            <person name="Orosz E."/>
            <person name="Ouedraogo J.P."/>
            <person name="Overkamp K.M."/>
            <person name="Park H.-S."/>
            <person name="Perrone G."/>
            <person name="Piumi F."/>
            <person name="Punt P.J."/>
            <person name="Ram A.F."/>
            <person name="Ramon A."/>
            <person name="Rauscher S."/>
            <person name="Record E."/>
            <person name="Riano-Pachon D.M."/>
            <person name="Robert V."/>
            <person name="Roehrig J."/>
            <person name="Ruller R."/>
            <person name="Salamov A."/>
            <person name="Salih N.S."/>
            <person name="Samson R.A."/>
            <person name="Sandor E."/>
            <person name="Sanguinetti M."/>
            <person name="Schuetze T."/>
            <person name="Sepcic K."/>
            <person name="Shelest E."/>
            <person name="Sherlock G."/>
            <person name="Sophianopoulou V."/>
            <person name="Squina F.M."/>
            <person name="Sun H."/>
            <person name="Susca A."/>
            <person name="Todd R.B."/>
            <person name="Tsang A."/>
            <person name="Unkles S.E."/>
            <person name="van de Wiele N."/>
            <person name="van Rossen-Uffink D."/>
            <person name="Oliveira J.V."/>
            <person name="Vesth T.C."/>
            <person name="Visser J."/>
            <person name="Yu J.-H."/>
            <person name="Zhou M."/>
            <person name="Andersen M.R."/>
            <person name="Archer D.B."/>
            <person name="Baker S.E."/>
            <person name="Benoit I."/>
            <person name="Brakhage A.A."/>
            <person name="Braus G.H."/>
            <person name="Fischer R."/>
            <person name="Frisvad J.C."/>
            <person name="Goldman G.H."/>
            <person name="Houbraken J."/>
            <person name="Oakley B."/>
            <person name="Pocsi I."/>
            <person name="Scazzocchio C."/>
            <person name="Seiboth B."/>
            <person name="vanKuyk P.A."/>
            <person name="Wortman J."/>
            <person name="Dyer P.S."/>
            <person name="Grigoriev I.V."/>
        </authorList>
    </citation>
    <scope>NUCLEOTIDE SEQUENCE [LARGE SCALE GENOMIC DNA]</scope>
    <source>
        <strain evidence="2">CBS 516.65</strain>
    </source>
</reference>